<dbReference type="OrthoDB" id="6380398at2759"/>
<evidence type="ECO:0000256" key="1">
    <source>
        <dbReference type="ARBA" id="ARBA00007664"/>
    </source>
</evidence>
<keyword evidence="3" id="KW-0378">Hydrolase</keyword>
<protein>
    <recommendedName>
        <fullName evidence="7">Peptidase S1 domain-containing protein</fullName>
    </recommendedName>
</protein>
<comment type="similarity">
    <text evidence="1">Belongs to the peptidase S1 family.</text>
</comment>
<evidence type="ECO:0000256" key="5">
    <source>
        <dbReference type="ARBA" id="ARBA00023157"/>
    </source>
</evidence>
<keyword evidence="4" id="KW-0720">Serine protease</keyword>
<dbReference type="SMART" id="SM00020">
    <property type="entry name" value="Tryp_SPc"/>
    <property type="match status" value="1"/>
</dbReference>
<evidence type="ECO:0000256" key="3">
    <source>
        <dbReference type="ARBA" id="ARBA00022801"/>
    </source>
</evidence>
<dbReference type="PANTHER" id="PTHR24276">
    <property type="entry name" value="POLYSERASE-RELATED"/>
    <property type="match status" value="1"/>
</dbReference>
<dbReference type="SUPFAM" id="SSF50494">
    <property type="entry name" value="Trypsin-like serine proteases"/>
    <property type="match status" value="1"/>
</dbReference>
<dbReference type="PANTHER" id="PTHR24276:SF91">
    <property type="entry name" value="AT26814P-RELATED"/>
    <property type="match status" value="1"/>
</dbReference>
<evidence type="ECO:0000256" key="4">
    <source>
        <dbReference type="ARBA" id="ARBA00022825"/>
    </source>
</evidence>
<keyword evidence="9" id="KW-1185">Reference proteome</keyword>
<dbReference type="Gene3D" id="2.40.10.10">
    <property type="entry name" value="Trypsin-like serine proteases"/>
    <property type="match status" value="1"/>
</dbReference>
<feature type="chain" id="PRO_5040486399" description="Peptidase S1 domain-containing protein" evidence="6">
    <location>
        <begin position="18"/>
        <end position="268"/>
    </location>
</feature>
<dbReference type="InterPro" id="IPR009003">
    <property type="entry name" value="Peptidase_S1_PA"/>
</dbReference>
<dbReference type="AlphaFoldDB" id="A0A9P0FYC9"/>
<reference evidence="8" key="1">
    <citation type="submission" date="2021-12" db="EMBL/GenBank/DDBJ databases">
        <authorList>
            <person name="King R."/>
        </authorList>
    </citation>
    <scope>NUCLEOTIDE SEQUENCE</scope>
</reference>
<dbReference type="InterPro" id="IPR043504">
    <property type="entry name" value="Peptidase_S1_PA_chymotrypsin"/>
</dbReference>
<evidence type="ECO:0000259" key="7">
    <source>
        <dbReference type="PROSITE" id="PS50240"/>
    </source>
</evidence>
<evidence type="ECO:0000313" key="8">
    <source>
        <dbReference type="EMBL" id="CAH0599068.1"/>
    </source>
</evidence>
<dbReference type="GO" id="GO:0006508">
    <property type="term" value="P:proteolysis"/>
    <property type="evidence" value="ECO:0007669"/>
    <property type="project" value="UniProtKB-KW"/>
</dbReference>
<dbReference type="PRINTS" id="PR00722">
    <property type="entry name" value="CHYMOTRYPSIN"/>
</dbReference>
<dbReference type="Proteomes" id="UP001154114">
    <property type="component" value="Chromosome 27"/>
</dbReference>
<evidence type="ECO:0000256" key="6">
    <source>
        <dbReference type="SAM" id="SignalP"/>
    </source>
</evidence>
<keyword evidence="2" id="KW-0645">Protease</keyword>
<dbReference type="Pfam" id="PF00089">
    <property type="entry name" value="Trypsin"/>
    <property type="match status" value="1"/>
</dbReference>
<dbReference type="PROSITE" id="PS50240">
    <property type="entry name" value="TRYPSIN_DOM"/>
    <property type="match status" value="1"/>
</dbReference>
<dbReference type="CDD" id="cd00190">
    <property type="entry name" value="Tryp_SPc"/>
    <property type="match status" value="1"/>
</dbReference>
<keyword evidence="5" id="KW-1015">Disulfide bond</keyword>
<accession>A0A9P0FYC9</accession>
<sequence>MASLAYLFLALFATALAAPESRLTGGDPITIEQFPYILSYTYNYPNAGITIQRCVGSLISSWHALSSAFCFSGAILDNLVIRAGSTDSLVGGTLVMVSHVVQHPNYAANPRTNDLAVTFLANPLGITSVINVLFLPPNNYYVADGTSLQAVSWGFNAAGTQYSTLRTANLVKQNLDECAEIYADENAVAITDTVICASADGKGLCNGDSGAPLVQNNVILGLFSWNTQCGDSSYPDVVTRIDRFTNWILSVAVSGRSSPGLRAAPVTL</sequence>
<dbReference type="InterPro" id="IPR001254">
    <property type="entry name" value="Trypsin_dom"/>
</dbReference>
<dbReference type="InterPro" id="IPR050430">
    <property type="entry name" value="Peptidase_S1"/>
</dbReference>
<gene>
    <name evidence="8" type="ORF">CINC_LOCUS8496</name>
</gene>
<keyword evidence="6" id="KW-0732">Signal</keyword>
<feature type="signal peptide" evidence="6">
    <location>
        <begin position="1"/>
        <end position="17"/>
    </location>
</feature>
<proteinExistence type="inferred from homology"/>
<evidence type="ECO:0000256" key="2">
    <source>
        <dbReference type="ARBA" id="ARBA00022670"/>
    </source>
</evidence>
<dbReference type="InterPro" id="IPR001314">
    <property type="entry name" value="Peptidase_S1A"/>
</dbReference>
<dbReference type="GO" id="GO:0004252">
    <property type="term" value="F:serine-type endopeptidase activity"/>
    <property type="evidence" value="ECO:0007669"/>
    <property type="project" value="InterPro"/>
</dbReference>
<organism evidence="8 9">
    <name type="scientific">Chrysodeixis includens</name>
    <name type="common">Soybean looper</name>
    <name type="synonym">Pseudoplusia includens</name>
    <dbReference type="NCBI Taxonomy" id="689277"/>
    <lineage>
        <taxon>Eukaryota</taxon>
        <taxon>Metazoa</taxon>
        <taxon>Ecdysozoa</taxon>
        <taxon>Arthropoda</taxon>
        <taxon>Hexapoda</taxon>
        <taxon>Insecta</taxon>
        <taxon>Pterygota</taxon>
        <taxon>Neoptera</taxon>
        <taxon>Endopterygota</taxon>
        <taxon>Lepidoptera</taxon>
        <taxon>Glossata</taxon>
        <taxon>Ditrysia</taxon>
        <taxon>Noctuoidea</taxon>
        <taxon>Noctuidae</taxon>
        <taxon>Plusiinae</taxon>
        <taxon>Chrysodeixis</taxon>
    </lineage>
</organism>
<name>A0A9P0FYC9_CHRIL</name>
<feature type="domain" description="Peptidase S1" evidence="7">
    <location>
        <begin position="23"/>
        <end position="253"/>
    </location>
</feature>
<evidence type="ECO:0000313" key="9">
    <source>
        <dbReference type="Proteomes" id="UP001154114"/>
    </source>
</evidence>
<dbReference type="EMBL" id="LR824030">
    <property type="protein sequence ID" value="CAH0599068.1"/>
    <property type="molecule type" value="Genomic_DNA"/>
</dbReference>